<keyword evidence="9 11" id="KW-0472">Membrane</keyword>
<evidence type="ECO:0000256" key="10">
    <source>
        <dbReference type="ARBA" id="ARBA00023201"/>
    </source>
</evidence>
<keyword evidence="5 11" id="KW-0812">Transmembrane</keyword>
<feature type="transmembrane region" description="Helical" evidence="11">
    <location>
        <begin position="218"/>
        <end position="236"/>
    </location>
</feature>
<accession>Q8XNU5</accession>
<evidence type="ECO:0000256" key="7">
    <source>
        <dbReference type="ARBA" id="ARBA00023053"/>
    </source>
</evidence>
<dbReference type="GO" id="GO:0015297">
    <property type="term" value="F:antiporter activity"/>
    <property type="evidence" value="ECO:0007669"/>
    <property type="project" value="UniProtKB-KW"/>
</dbReference>
<dbReference type="InterPro" id="IPR006153">
    <property type="entry name" value="Cation/H_exchanger_TM"/>
</dbReference>
<keyword evidence="6 11" id="KW-1133">Transmembrane helix</keyword>
<evidence type="ECO:0000256" key="8">
    <source>
        <dbReference type="ARBA" id="ARBA00023065"/>
    </source>
</evidence>
<dbReference type="EMBL" id="BA000016">
    <property type="protein sequence ID" value="BAB79943.1"/>
    <property type="molecule type" value="Genomic_DNA"/>
</dbReference>
<feature type="transmembrane region" description="Helical" evidence="11">
    <location>
        <begin position="55"/>
        <end position="74"/>
    </location>
</feature>
<gene>
    <name evidence="13" type="primary">napA</name>
</gene>
<keyword evidence="4" id="KW-0050">Antiport</keyword>
<feature type="domain" description="Cation/H+ exchanger transmembrane" evidence="12">
    <location>
        <begin position="17"/>
        <end position="384"/>
    </location>
</feature>
<dbReference type="PANTHER" id="PTHR43562">
    <property type="entry name" value="NAPA-TYPE SODIUM/HYDROGEN ANTIPORTER"/>
    <property type="match status" value="1"/>
</dbReference>
<dbReference type="InterPro" id="IPR038770">
    <property type="entry name" value="Na+/solute_symporter_sf"/>
</dbReference>
<evidence type="ECO:0000256" key="4">
    <source>
        <dbReference type="ARBA" id="ARBA00022449"/>
    </source>
</evidence>
<dbReference type="PANTHER" id="PTHR43562:SF3">
    <property type="entry name" value="SODIUM ION_PROTON EXCHANGER (EUROFUNG)"/>
    <property type="match status" value="1"/>
</dbReference>
<protein>
    <submittedName>
        <fullName evidence="13">Probable Na+/H+ antiporter</fullName>
    </submittedName>
</protein>
<evidence type="ECO:0000313" key="14">
    <source>
        <dbReference type="Proteomes" id="UP000000818"/>
    </source>
</evidence>
<dbReference type="Gene3D" id="1.20.1530.20">
    <property type="match status" value="1"/>
</dbReference>
<proteinExistence type="inferred from homology"/>
<evidence type="ECO:0000256" key="9">
    <source>
        <dbReference type="ARBA" id="ARBA00023136"/>
    </source>
</evidence>
<organism evidence="13 14">
    <name type="scientific">Clostridium perfringens (strain 13 / Type A)</name>
    <dbReference type="NCBI Taxonomy" id="195102"/>
    <lineage>
        <taxon>Bacteria</taxon>
        <taxon>Bacillati</taxon>
        <taxon>Bacillota</taxon>
        <taxon>Clostridia</taxon>
        <taxon>Eubacteriales</taxon>
        <taxon>Clostridiaceae</taxon>
        <taxon>Clostridium</taxon>
    </lineage>
</organism>
<dbReference type="STRING" id="195102.gene:10489485"/>
<feature type="transmembrane region" description="Helical" evidence="11">
    <location>
        <begin position="86"/>
        <end position="106"/>
    </location>
</feature>
<evidence type="ECO:0000256" key="2">
    <source>
        <dbReference type="ARBA" id="ARBA00005551"/>
    </source>
</evidence>
<evidence type="ECO:0000259" key="12">
    <source>
        <dbReference type="Pfam" id="PF00999"/>
    </source>
</evidence>
<comment type="subcellular location">
    <subcellularLocation>
        <location evidence="1">Membrane</location>
        <topology evidence="1">Multi-pass membrane protein</topology>
    </subcellularLocation>
</comment>
<feature type="transmembrane region" description="Helical" evidence="11">
    <location>
        <begin position="118"/>
        <end position="140"/>
    </location>
</feature>
<dbReference type="GO" id="GO:0016020">
    <property type="term" value="C:membrane"/>
    <property type="evidence" value="ECO:0007669"/>
    <property type="project" value="UniProtKB-SubCell"/>
</dbReference>
<feature type="transmembrane region" description="Helical" evidence="11">
    <location>
        <begin position="296"/>
        <end position="318"/>
    </location>
</feature>
<name>Q8XNU5_CLOPE</name>
<feature type="transmembrane region" description="Helical" evidence="11">
    <location>
        <begin position="152"/>
        <end position="176"/>
    </location>
</feature>
<feature type="transmembrane region" description="Helical" evidence="11">
    <location>
        <begin position="361"/>
        <end position="380"/>
    </location>
</feature>
<evidence type="ECO:0000256" key="3">
    <source>
        <dbReference type="ARBA" id="ARBA00022448"/>
    </source>
</evidence>
<dbReference type="Pfam" id="PF00999">
    <property type="entry name" value="Na_H_Exchanger"/>
    <property type="match status" value="1"/>
</dbReference>
<comment type="similarity">
    <text evidence="2">Belongs to the monovalent cation:proton antiporter 2 (CPA2) transporter (TC 2.A.37) family.</text>
</comment>
<feature type="transmembrane region" description="Helical" evidence="11">
    <location>
        <begin position="182"/>
        <end position="206"/>
    </location>
</feature>
<keyword evidence="10" id="KW-0739">Sodium transport</keyword>
<dbReference type="KEGG" id="cpe:CPE0237"/>
<evidence type="ECO:0000256" key="1">
    <source>
        <dbReference type="ARBA" id="ARBA00004141"/>
    </source>
</evidence>
<feature type="transmembrane region" description="Helical" evidence="11">
    <location>
        <begin position="31"/>
        <end position="49"/>
    </location>
</feature>
<keyword evidence="7" id="KW-0915">Sodium</keyword>
<dbReference type="RefSeq" id="WP_011009692.1">
    <property type="nucleotide sequence ID" value="NC_003366.1"/>
</dbReference>
<keyword evidence="3" id="KW-0813">Transport</keyword>
<evidence type="ECO:0000256" key="6">
    <source>
        <dbReference type="ARBA" id="ARBA00022989"/>
    </source>
</evidence>
<dbReference type="AlphaFoldDB" id="Q8XNU5"/>
<feature type="transmembrane region" description="Helical" evidence="11">
    <location>
        <begin position="271"/>
        <end position="290"/>
    </location>
</feature>
<evidence type="ECO:0000313" key="13">
    <source>
        <dbReference type="EMBL" id="BAB79943.1"/>
    </source>
</evidence>
<reference evidence="13 14" key="1">
    <citation type="journal article" date="2002" name="Proc. Natl. Acad. Sci. U.S.A.">
        <title>Complete genome sequence of Clostridium perfringens, an anaerobic flesh-eater.</title>
        <authorList>
            <person name="Shimizu T."/>
            <person name="Ohtani K."/>
            <person name="Hirakawa H."/>
            <person name="Ohshima K."/>
            <person name="Yamashita A."/>
            <person name="Shiba T."/>
            <person name="Ogasawara N."/>
            <person name="Hattori M."/>
            <person name="Kuhara S."/>
            <person name="Hayashi H."/>
        </authorList>
    </citation>
    <scope>NUCLEOTIDE SEQUENCE [LARGE SCALE GENOMIC DNA]</scope>
    <source>
        <strain evidence="14">13 / Type A</strain>
    </source>
</reference>
<evidence type="ECO:0000256" key="5">
    <source>
        <dbReference type="ARBA" id="ARBA00022692"/>
    </source>
</evidence>
<feature type="transmembrane region" description="Helical" evidence="11">
    <location>
        <begin position="6"/>
        <end position="24"/>
    </location>
</feature>
<evidence type="ECO:0000256" key="11">
    <source>
        <dbReference type="SAM" id="Phobius"/>
    </source>
</evidence>
<sequence length="399" mass="43357">MLSYEFLFDLALILISTKLFGLITKKIRMPQVVGALVAGVVLGPAFLNVLSETEFIQNLAELGVIVLMFTAGLETDINQLKKTGKASFIIAVLGVIIPLVGGFFIASIFNKGNDVNTILQNVFIGIILTATSVSITVETLKEMGKLNTRAGNAILGAAIIDDILGIIALTITTSLADPSINVIIVLIKIVMFFIFAGFAGYLFHWAFIKLDERYQRDLRRFVIIAFVFCLLLSFCAEEFFEVADITGAFIAGLVISDSNRSKYLNSRFETLSYMLLSPIFFASIGIKVQLTAMTKTIFIFSILLLLVAILSKVFGCALGAKLCRYSNREAIQIGTGMISRGEVALIVANKGIAMGLMLPEFLAPVVIVVVVTTIVTPILLKVVFNNKSKSVDLNVKANV</sequence>
<dbReference type="HOGENOM" id="CLU_005126_7_1_9"/>
<keyword evidence="8" id="KW-0406">Ion transport</keyword>
<dbReference type="GO" id="GO:0006814">
    <property type="term" value="P:sodium ion transport"/>
    <property type="evidence" value="ECO:0007669"/>
    <property type="project" value="UniProtKB-KW"/>
</dbReference>
<dbReference type="GO" id="GO:1902600">
    <property type="term" value="P:proton transmembrane transport"/>
    <property type="evidence" value="ECO:0007669"/>
    <property type="project" value="InterPro"/>
</dbReference>
<dbReference type="Proteomes" id="UP000000818">
    <property type="component" value="Chromosome"/>
</dbReference>